<dbReference type="CDD" id="cd05233">
    <property type="entry name" value="SDR_c"/>
    <property type="match status" value="1"/>
</dbReference>
<dbReference type="PRINTS" id="PR00080">
    <property type="entry name" value="SDRFAMILY"/>
</dbReference>
<evidence type="ECO:0000256" key="1">
    <source>
        <dbReference type="ARBA" id="ARBA00006484"/>
    </source>
</evidence>
<dbReference type="EMBL" id="CP003876">
    <property type="protein sequence ID" value="AFU05297.1"/>
    <property type="molecule type" value="Genomic_DNA"/>
</dbReference>
<organism evidence="5 6">
    <name type="scientific">Nocardia brasiliensis (strain ATCC 700358 / HUJEG-1)</name>
    <dbReference type="NCBI Taxonomy" id="1133849"/>
    <lineage>
        <taxon>Bacteria</taxon>
        <taxon>Bacillati</taxon>
        <taxon>Actinomycetota</taxon>
        <taxon>Actinomycetes</taxon>
        <taxon>Mycobacteriales</taxon>
        <taxon>Nocardiaceae</taxon>
        <taxon>Nocardia</taxon>
    </lineage>
</organism>
<dbReference type="PANTHER" id="PTHR44196">
    <property type="entry name" value="DEHYDROGENASE/REDUCTASE SDR FAMILY MEMBER 7B"/>
    <property type="match status" value="1"/>
</dbReference>
<accession>K0F6I6</accession>
<dbReference type="KEGG" id="nbr:O3I_036750"/>
<dbReference type="FunFam" id="3.40.50.720:FF:000084">
    <property type="entry name" value="Short-chain dehydrogenase reductase"/>
    <property type="match status" value="1"/>
</dbReference>
<dbReference type="PANTHER" id="PTHR44196:SF1">
    <property type="entry name" value="DEHYDROGENASE_REDUCTASE SDR FAMILY MEMBER 7B"/>
    <property type="match status" value="1"/>
</dbReference>
<dbReference type="SUPFAM" id="SSF51735">
    <property type="entry name" value="NAD(P)-binding Rossmann-fold domains"/>
    <property type="match status" value="1"/>
</dbReference>
<name>K0F6I6_NOCB7</name>
<evidence type="ECO:0000256" key="3">
    <source>
        <dbReference type="RuleBase" id="RU000363"/>
    </source>
</evidence>
<comment type="similarity">
    <text evidence="1 3">Belongs to the short-chain dehydrogenases/reductases (SDR) family.</text>
</comment>
<sequence>MKTLSGKVVLITGAASGIGAETARVLATRGARLMLVDVRGAELAEVVDEFEPDRVAHVAADVRDLDAMTRAVAVAADRFGGLDYVVANAGIVSYGSLLAVDPVVFRQVIDVNLTGVFHTVRAALPALIESRGYILVVSSLAAFTNSPGMAAYHASKAGVESLTETLRLEVAHHGVGVGCAHPHWTRTPLMDDAFADLPVFREYLGTLPRPLAHSTPVRACADAFADTLARRGRWVNVPRWIGLFRWLHPLLGTTLVQRDALAHVPRMLPRLDAEVATLGRSTNARTAGAERPDSTQE</sequence>
<dbReference type="PRINTS" id="PR00081">
    <property type="entry name" value="GDHRDH"/>
</dbReference>
<dbReference type="Proteomes" id="UP000006304">
    <property type="component" value="Chromosome"/>
</dbReference>
<keyword evidence="6" id="KW-1185">Reference proteome</keyword>
<keyword evidence="2" id="KW-0560">Oxidoreductase</keyword>
<evidence type="ECO:0000259" key="4">
    <source>
        <dbReference type="SMART" id="SM00822"/>
    </source>
</evidence>
<reference evidence="5 6" key="1">
    <citation type="journal article" date="2012" name="J. Bacteriol.">
        <title>Complete genome sequence of Nocardia brasiliensis HUJEG-1.</title>
        <authorList>
            <person name="Vera-Cabrera L."/>
            <person name="Ortiz-Lopez R."/>
            <person name="Elizondo-Gonzalez R."/>
            <person name="Perez-Maya A.A."/>
            <person name="Ocampo-Candiani J."/>
        </authorList>
    </citation>
    <scope>NUCLEOTIDE SEQUENCE [LARGE SCALE GENOMIC DNA]</scope>
    <source>
        <strain evidence="6">ATCC 700358</strain>
    </source>
</reference>
<dbReference type="Gene3D" id="3.40.50.720">
    <property type="entry name" value="NAD(P)-binding Rossmann-like Domain"/>
    <property type="match status" value="1"/>
</dbReference>
<dbReference type="STRING" id="1133849.O3I_036750"/>
<dbReference type="NCBIfam" id="NF004526">
    <property type="entry name" value="PRK05872.1"/>
    <property type="match status" value="1"/>
</dbReference>
<protein>
    <submittedName>
        <fullName evidence="5">Short chain dehydrogenase</fullName>
    </submittedName>
</protein>
<dbReference type="AlphaFoldDB" id="K0F6I6"/>
<gene>
    <name evidence="5" type="ORF">O3I_036750</name>
</gene>
<dbReference type="SMART" id="SM00822">
    <property type="entry name" value="PKS_KR"/>
    <property type="match status" value="1"/>
</dbReference>
<feature type="domain" description="Ketoreductase" evidence="4">
    <location>
        <begin position="7"/>
        <end position="183"/>
    </location>
</feature>
<dbReference type="InterPro" id="IPR002347">
    <property type="entry name" value="SDR_fam"/>
</dbReference>
<dbReference type="GO" id="GO:0016020">
    <property type="term" value="C:membrane"/>
    <property type="evidence" value="ECO:0007669"/>
    <property type="project" value="TreeGrafter"/>
</dbReference>
<dbReference type="InterPro" id="IPR036291">
    <property type="entry name" value="NAD(P)-bd_dom_sf"/>
</dbReference>
<dbReference type="eggNOG" id="COG4221">
    <property type="taxonomic scope" value="Bacteria"/>
</dbReference>
<dbReference type="Pfam" id="PF00106">
    <property type="entry name" value="adh_short"/>
    <property type="match status" value="1"/>
</dbReference>
<dbReference type="GO" id="GO:0016491">
    <property type="term" value="F:oxidoreductase activity"/>
    <property type="evidence" value="ECO:0007669"/>
    <property type="project" value="UniProtKB-KW"/>
</dbReference>
<evidence type="ECO:0000256" key="2">
    <source>
        <dbReference type="ARBA" id="ARBA00023002"/>
    </source>
</evidence>
<dbReference type="HOGENOM" id="CLU_010194_2_1_11"/>
<evidence type="ECO:0000313" key="6">
    <source>
        <dbReference type="Proteomes" id="UP000006304"/>
    </source>
</evidence>
<proteinExistence type="inferred from homology"/>
<evidence type="ECO:0000313" key="5">
    <source>
        <dbReference type="EMBL" id="AFU05297.1"/>
    </source>
</evidence>
<dbReference type="InterPro" id="IPR057326">
    <property type="entry name" value="KR_dom"/>
</dbReference>
<dbReference type="RefSeq" id="WP_014988146.1">
    <property type="nucleotide sequence ID" value="NC_018681.1"/>
</dbReference>